<keyword evidence="4" id="KW-0677">Repeat</keyword>
<dbReference type="PANTHER" id="PTHR48053">
    <property type="entry name" value="LEUCINE RICH REPEAT FAMILY PROTEIN, EXPRESSED"/>
    <property type="match status" value="1"/>
</dbReference>
<keyword evidence="7" id="KW-0675">Receptor</keyword>
<comment type="caution">
    <text evidence="8">The sequence shown here is derived from an EMBL/GenBank/DDBJ whole genome shotgun (WGS) entry which is preliminary data.</text>
</comment>
<evidence type="ECO:0000313" key="9">
    <source>
        <dbReference type="Proteomes" id="UP001187192"/>
    </source>
</evidence>
<evidence type="ECO:0000256" key="7">
    <source>
        <dbReference type="ARBA" id="ARBA00023170"/>
    </source>
</evidence>
<comment type="subcellular location">
    <subcellularLocation>
        <location evidence="1">Membrane</location>
        <topology evidence="1">Single-pass type I membrane protein</topology>
    </subcellularLocation>
</comment>
<dbReference type="SUPFAM" id="SSF52058">
    <property type="entry name" value="L domain-like"/>
    <property type="match status" value="1"/>
</dbReference>
<dbReference type="SMART" id="SM00369">
    <property type="entry name" value="LRR_TYP"/>
    <property type="match status" value="4"/>
</dbReference>
<dbReference type="InterPro" id="IPR001611">
    <property type="entry name" value="Leu-rich_rpt"/>
</dbReference>
<dbReference type="GO" id="GO:0016020">
    <property type="term" value="C:membrane"/>
    <property type="evidence" value="ECO:0007669"/>
    <property type="project" value="UniProtKB-SubCell"/>
</dbReference>
<gene>
    <name evidence="8" type="ORF">TIFTF001_006102</name>
</gene>
<evidence type="ECO:0000256" key="2">
    <source>
        <dbReference type="ARBA" id="ARBA00022614"/>
    </source>
</evidence>
<reference evidence="8" key="1">
    <citation type="submission" date="2023-07" db="EMBL/GenBank/DDBJ databases">
        <title>draft genome sequence of fig (Ficus carica).</title>
        <authorList>
            <person name="Takahashi T."/>
            <person name="Nishimura K."/>
        </authorList>
    </citation>
    <scope>NUCLEOTIDE SEQUENCE</scope>
</reference>
<keyword evidence="9" id="KW-1185">Reference proteome</keyword>
<evidence type="ECO:0000256" key="4">
    <source>
        <dbReference type="ARBA" id="ARBA00022737"/>
    </source>
</evidence>
<dbReference type="Pfam" id="PF13855">
    <property type="entry name" value="LRR_8"/>
    <property type="match status" value="1"/>
</dbReference>
<evidence type="ECO:0000256" key="6">
    <source>
        <dbReference type="ARBA" id="ARBA00022840"/>
    </source>
</evidence>
<dbReference type="AlphaFoldDB" id="A0AA87ZZS7"/>
<dbReference type="InterPro" id="IPR032675">
    <property type="entry name" value="LRR_dom_sf"/>
</dbReference>
<dbReference type="InterPro" id="IPR003591">
    <property type="entry name" value="Leu-rich_rpt_typical-subtyp"/>
</dbReference>
<dbReference type="InterPro" id="IPR051716">
    <property type="entry name" value="Plant_RL_S/T_kinase"/>
</dbReference>
<evidence type="ECO:0000256" key="3">
    <source>
        <dbReference type="ARBA" id="ARBA00022729"/>
    </source>
</evidence>
<evidence type="ECO:0000256" key="5">
    <source>
        <dbReference type="ARBA" id="ARBA00022741"/>
    </source>
</evidence>
<organism evidence="8 9">
    <name type="scientific">Ficus carica</name>
    <name type="common">Common fig</name>
    <dbReference type="NCBI Taxonomy" id="3494"/>
    <lineage>
        <taxon>Eukaryota</taxon>
        <taxon>Viridiplantae</taxon>
        <taxon>Streptophyta</taxon>
        <taxon>Embryophyta</taxon>
        <taxon>Tracheophyta</taxon>
        <taxon>Spermatophyta</taxon>
        <taxon>Magnoliopsida</taxon>
        <taxon>eudicotyledons</taxon>
        <taxon>Gunneridae</taxon>
        <taxon>Pentapetalae</taxon>
        <taxon>rosids</taxon>
        <taxon>fabids</taxon>
        <taxon>Rosales</taxon>
        <taxon>Moraceae</taxon>
        <taxon>Ficeae</taxon>
        <taxon>Ficus</taxon>
    </lineage>
</organism>
<keyword evidence="2" id="KW-0433">Leucine-rich repeat</keyword>
<dbReference type="Gene3D" id="3.80.10.10">
    <property type="entry name" value="Ribonuclease Inhibitor"/>
    <property type="match status" value="1"/>
</dbReference>
<dbReference type="PANTHER" id="PTHR48053:SF126">
    <property type="entry name" value="MDIS1-INTERACTING RECEPTOR LIKE KINASE 2-LIKE ISOFORM X1"/>
    <property type="match status" value="1"/>
</dbReference>
<dbReference type="EMBL" id="BTGU01000006">
    <property type="protein sequence ID" value="GMN36538.1"/>
    <property type="molecule type" value="Genomic_DNA"/>
</dbReference>
<dbReference type="Proteomes" id="UP001187192">
    <property type="component" value="Unassembled WGS sequence"/>
</dbReference>
<sequence>MSDLVSLSLDRNQLNGSVPPELGKLALLQALYLSENQLSGSIPPELGNLTSLIVLDLSENQLSGPLPRELGKLTSLEYLYLYENQLNDALPSDAYYCNPMISMIRGKQCAENDEFDRLLVEPPSQQSERAPIALVLQLRPLMREREVVVEDRSGETVQSRRAVLSPNRHESGKISLESQRNRIGHGLAKSGIVGLVGDRRRRRHQLAEIVEPMYLGRHRWVISGRVTRQACGSGWFSLPTRIYCQTRLIVQSRILPSSCARMTTMRPSPQSLGNTTFPQNLLQFPDTCKEDMDTWHLSRVLRNYIPRFLVWPMALFKFWTGGGNIMDLSFLGLSTSSGQPDSTG</sequence>
<dbReference type="FunFam" id="3.80.10.10:FF:000383">
    <property type="entry name" value="Leucine-rich repeat receptor protein kinase EMS1"/>
    <property type="match status" value="1"/>
</dbReference>
<protein>
    <submittedName>
        <fullName evidence="8">Uncharacterized protein</fullName>
    </submittedName>
</protein>
<evidence type="ECO:0000256" key="1">
    <source>
        <dbReference type="ARBA" id="ARBA00004479"/>
    </source>
</evidence>
<dbReference type="Pfam" id="PF00560">
    <property type="entry name" value="LRR_1"/>
    <property type="match status" value="1"/>
</dbReference>
<keyword evidence="3" id="KW-0732">Signal</keyword>
<keyword evidence="6" id="KW-0067">ATP-binding</keyword>
<proteinExistence type="predicted"/>
<accession>A0AA87ZZS7</accession>
<evidence type="ECO:0000313" key="8">
    <source>
        <dbReference type="EMBL" id="GMN36538.1"/>
    </source>
</evidence>
<name>A0AA87ZZS7_FICCA</name>
<dbReference type="GO" id="GO:0005524">
    <property type="term" value="F:ATP binding"/>
    <property type="evidence" value="ECO:0007669"/>
    <property type="project" value="UniProtKB-KW"/>
</dbReference>
<dbReference type="PRINTS" id="PR00019">
    <property type="entry name" value="LEURICHRPT"/>
</dbReference>
<keyword evidence="5" id="KW-0547">Nucleotide-binding</keyword>